<evidence type="ECO:0000313" key="22">
    <source>
        <dbReference type="Proteomes" id="UP000051783"/>
    </source>
</evidence>
<dbReference type="InterPro" id="IPR013221">
    <property type="entry name" value="Mur_ligase_cen"/>
</dbReference>
<evidence type="ECO:0000256" key="4">
    <source>
        <dbReference type="ARBA" id="ARBA00010416"/>
    </source>
</evidence>
<proteinExistence type="inferred from homology"/>
<organism evidence="21 22">
    <name type="scientific">Lactiplantibacillus xiangfangensis</name>
    <dbReference type="NCBI Taxonomy" id="942150"/>
    <lineage>
        <taxon>Bacteria</taxon>
        <taxon>Bacillati</taxon>
        <taxon>Bacillota</taxon>
        <taxon>Bacilli</taxon>
        <taxon>Lactobacillales</taxon>
        <taxon>Lactobacillaceae</taxon>
        <taxon>Lactiplantibacillus</taxon>
    </lineage>
</organism>
<dbReference type="GO" id="GO:0009252">
    <property type="term" value="P:peptidoglycan biosynthetic process"/>
    <property type="evidence" value="ECO:0007669"/>
    <property type="project" value="UniProtKB-UniRule"/>
</dbReference>
<keyword evidence="8 17" id="KW-0436">Ligase</keyword>
<sequence>MKSVEQYRNQKVLVLGLAKSGVNAARLLHKLGAFVTVNDKKDFDNNPDAQELLSEGIKVITGGHPLSLLDEDFKVVVKNPGIPYSNPIVSGALEKHIPVITEVELAAQILEGELIGVTGTNGKTTTTTLITMMLNQRNNAGKAYVAGNIGVPASTVAQKAQAADTMVTELSSFMLCGIDTLRPHIAVITNIYSTHLDWHGNRDNYVKAKMRITMNQTADDYLVINWDSQEWRDLSKQSKAQVVPFSRQGNSKAGAYEENGKLYFKDEYIMDAKAIKIPGDHNVENALAAITVAKLQGVATSGIVQVLKTFSGVRHRTQYVETYEGRQFYNDSKATNIVSTEMALKGFDQPVVLLAGGLDRGNTFEKLAPALKDHVKTLIVFGETAQKMADAGKLAGIDDIEFTENCETAVPVAWKRSNSGDIIMLSPACASWDQYPNFEVRGDRFIKAIEKLTGKAEEN</sequence>
<keyword evidence="7 17" id="KW-0963">Cytoplasm</keyword>
<feature type="binding site" evidence="17">
    <location>
        <begin position="119"/>
        <end position="125"/>
    </location>
    <ligand>
        <name>ATP</name>
        <dbReference type="ChEBI" id="CHEBI:30616"/>
    </ligand>
</feature>
<evidence type="ECO:0000256" key="1">
    <source>
        <dbReference type="ARBA" id="ARBA00002734"/>
    </source>
</evidence>
<protein>
    <recommendedName>
        <fullName evidence="6 17">UDP-N-acetylmuramoylalanine--D-glutamate ligase</fullName>
        <ecNumber evidence="5 17">6.3.2.9</ecNumber>
    </recommendedName>
    <alternativeName>
        <fullName evidence="15 17">D-glutamic acid-adding enzyme</fullName>
    </alternativeName>
    <alternativeName>
        <fullName evidence="14 17">UDP-N-acetylmuramoyl-L-alanyl-D-glutamate synthetase</fullName>
    </alternativeName>
</protein>
<dbReference type="GO" id="GO:0008764">
    <property type="term" value="F:UDP-N-acetylmuramoylalanine-D-glutamate ligase activity"/>
    <property type="evidence" value="ECO:0007669"/>
    <property type="project" value="UniProtKB-UniRule"/>
</dbReference>
<dbReference type="Gene3D" id="3.90.190.20">
    <property type="entry name" value="Mur ligase, C-terminal domain"/>
    <property type="match status" value="1"/>
</dbReference>
<evidence type="ECO:0000313" key="21">
    <source>
        <dbReference type="EMBL" id="KRO09640.1"/>
    </source>
</evidence>
<dbReference type="Pfam" id="PF02875">
    <property type="entry name" value="Mur_ligase_C"/>
    <property type="match status" value="1"/>
</dbReference>
<dbReference type="GO" id="GO:0051301">
    <property type="term" value="P:cell division"/>
    <property type="evidence" value="ECO:0007669"/>
    <property type="project" value="UniProtKB-KW"/>
</dbReference>
<keyword evidence="17 18" id="KW-0132">Cell division</keyword>
<comment type="caution">
    <text evidence="21">The sequence shown here is derived from an EMBL/GenBank/DDBJ whole genome shotgun (WGS) entry which is preliminary data.</text>
</comment>
<dbReference type="AlphaFoldDB" id="A0A0R2M6N8"/>
<dbReference type="RefSeq" id="WP_057706689.1">
    <property type="nucleotide sequence ID" value="NZ_JQCL01000068.1"/>
</dbReference>
<comment type="function">
    <text evidence="1 17 18">Cell wall formation. Catalyzes the addition of glutamate to the nucleotide precursor UDP-N-acetylmuramoyl-L-alanine (UMA).</text>
</comment>
<keyword evidence="12 17" id="KW-0573">Peptidoglycan synthesis</keyword>
<dbReference type="HAMAP" id="MF_00639">
    <property type="entry name" value="MurD"/>
    <property type="match status" value="1"/>
</dbReference>
<evidence type="ECO:0000259" key="19">
    <source>
        <dbReference type="Pfam" id="PF02875"/>
    </source>
</evidence>
<evidence type="ECO:0000256" key="5">
    <source>
        <dbReference type="ARBA" id="ARBA00012212"/>
    </source>
</evidence>
<comment type="subcellular location">
    <subcellularLocation>
        <location evidence="2 17 18">Cytoplasm</location>
    </subcellularLocation>
</comment>
<evidence type="ECO:0000256" key="2">
    <source>
        <dbReference type="ARBA" id="ARBA00004496"/>
    </source>
</evidence>
<dbReference type="PANTHER" id="PTHR43692">
    <property type="entry name" value="UDP-N-ACETYLMURAMOYLALANINE--D-GLUTAMATE LIGASE"/>
    <property type="match status" value="1"/>
</dbReference>
<evidence type="ECO:0000256" key="11">
    <source>
        <dbReference type="ARBA" id="ARBA00022960"/>
    </source>
</evidence>
<dbReference type="InterPro" id="IPR004101">
    <property type="entry name" value="Mur_ligase_C"/>
</dbReference>
<evidence type="ECO:0000256" key="10">
    <source>
        <dbReference type="ARBA" id="ARBA00022840"/>
    </source>
</evidence>
<evidence type="ECO:0000256" key="17">
    <source>
        <dbReference type="HAMAP-Rule" id="MF_00639"/>
    </source>
</evidence>
<dbReference type="EC" id="6.3.2.9" evidence="5 17"/>
<dbReference type="Gene3D" id="3.40.1190.10">
    <property type="entry name" value="Mur-like, catalytic domain"/>
    <property type="match status" value="1"/>
</dbReference>
<dbReference type="OrthoDB" id="9809796at2"/>
<evidence type="ECO:0000256" key="9">
    <source>
        <dbReference type="ARBA" id="ARBA00022741"/>
    </source>
</evidence>
<dbReference type="SUPFAM" id="SSF53623">
    <property type="entry name" value="MurD-like peptide ligases, catalytic domain"/>
    <property type="match status" value="1"/>
</dbReference>
<comment type="pathway">
    <text evidence="3 17 18">Cell wall biogenesis; peptidoglycan biosynthesis.</text>
</comment>
<gene>
    <name evidence="17" type="primary">murD</name>
    <name evidence="21" type="ORF">IV64_GL000064</name>
</gene>
<dbReference type="GO" id="GO:0071555">
    <property type="term" value="P:cell wall organization"/>
    <property type="evidence" value="ECO:0007669"/>
    <property type="project" value="UniProtKB-KW"/>
</dbReference>
<dbReference type="InterPro" id="IPR036565">
    <property type="entry name" value="Mur-like_cat_sf"/>
</dbReference>
<reference evidence="21 22" key="1">
    <citation type="journal article" date="2015" name="Genome Announc.">
        <title>Expanding the biotechnology potential of lactobacilli through comparative genomics of 213 strains and associated genera.</title>
        <authorList>
            <person name="Sun Z."/>
            <person name="Harris H.M."/>
            <person name="McCann A."/>
            <person name="Guo C."/>
            <person name="Argimon S."/>
            <person name="Zhang W."/>
            <person name="Yang X."/>
            <person name="Jeffery I.B."/>
            <person name="Cooney J.C."/>
            <person name="Kagawa T.F."/>
            <person name="Liu W."/>
            <person name="Song Y."/>
            <person name="Salvetti E."/>
            <person name="Wrobel A."/>
            <person name="Rasinkangas P."/>
            <person name="Parkhill J."/>
            <person name="Rea M.C."/>
            <person name="O'Sullivan O."/>
            <person name="Ritari J."/>
            <person name="Douillard F.P."/>
            <person name="Paul Ross R."/>
            <person name="Yang R."/>
            <person name="Briner A.E."/>
            <person name="Felis G.E."/>
            <person name="de Vos W.M."/>
            <person name="Barrangou R."/>
            <person name="Klaenhammer T.R."/>
            <person name="Caufield P.W."/>
            <person name="Cui Y."/>
            <person name="Zhang H."/>
            <person name="O'Toole P.W."/>
        </authorList>
    </citation>
    <scope>NUCLEOTIDE SEQUENCE [LARGE SCALE GENOMIC DNA]</scope>
    <source>
        <strain evidence="21 22">LMG 26013</strain>
    </source>
</reference>
<evidence type="ECO:0000256" key="8">
    <source>
        <dbReference type="ARBA" id="ARBA00022598"/>
    </source>
</evidence>
<feature type="domain" description="Mur ligase central" evidence="20">
    <location>
        <begin position="117"/>
        <end position="293"/>
    </location>
</feature>
<keyword evidence="17 18" id="KW-0131">Cell cycle</keyword>
<evidence type="ECO:0000256" key="14">
    <source>
        <dbReference type="ARBA" id="ARBA00030398"/>
    </source>
</evidence>
<dbReference type="UniPathway" id="UPA00219"/>
<name>A0A0R2M6N8_9LACO</name>
<dbReference type="GO" id="GO:0008360">
    <property type="term" value="P:regulation of cell shape"/>
    <property type="evidence" value="ECO:0007669"/>
    <property type="project" value="UniProtKB-KW"/>
</dbReference>
<keyword evidence="22" id="KW-1185">Reference proteome</keyword>
<comment type="similarity">
    <text evidence="4 17">Belongs to the MurCDEF family.</text>
</comment>
<evidence type="ECO:0000256" key="18">
    <source>
        <dbReference type="RuleBase" id="RU003664"/>
    </source>
</evidence>
<dbReference type="PATRIC" id="fig|942150.3.peg.69"/>
<keyword evidence="10 17" id="KW-0067">ATP-binding</keyword>
<evidence type="ECO:0000259" key="20">
    <source>
        <dbReference type="Pfam" id="PF08245"/>
    </source>
</evidence>
<dbReference type="Pfam" id="PF21799">
    <property type="entry name" value="MurD-like_N"/>
    <property type="match status" value="1"/>
</dbReference>
<evidence type="ECO:0000256" key="13">
    <source>
        <dbReference type="ARBA" id="ARBA00023316"/>
    </source>
</evidence>
<dbReference type="Pfam" id="PF08245">
    <property type="entry name" value="Mur_ligase_M"/>
    <property type="match status" value="1"/>
</dbReference>
<dbReference type="SUPFAM" id="SSF51984">
    <property type="entry name" value="MurCD N-terminal domain"/>
    <property type="match status" value="1"/>
</dbReference>
<dbReference type="GO" id="GO:0005524">
    <property type="term" value="F:ATP binding"/>
    <property type="evidence" value="ECO:0007669"/>
    <property type="project" value="UniProtKB-UniRule"/>
</dbReference>
<dbReference type="NCBIfam" id="TIGR01087">
    <property type="entry name" value="murD"/>
    <property type="match status" value="1"/>
</dbReference>
<keyword evidence="13 17" id="KW-0961">Cell wall biogenesis/degradation</keyword>
<evidence type="ECO:0000256" key="3">
    <source>
        <dbReference type="ARBA" id="ARBA00004752"/>
    </source>
</evidence>
<evidence type="ECO:0000256" key="7">
    <source>
        <dbReference type="ARBA" id="ARBA00022490"/>
    </source>
</evidence>
<evidence type="ECO:0000256" key="16">
    <source>
        <dbReference type="ARBA" id="ARBA00047632"/>
    </source>
</evidence>
<evidence type="ECO:0000256" key="15">
    <source>
        <dbReference type="ARBA" id="ARBA00032324"/>
    </source>
</evidence>
<dbReference type="InterPro" id="IPR036615">
    <property type="entry name" value="Mur_ligase_C_dom_sf"/>
</dbReference>
<dbReference type="SUPFAM" id="SSF53244">
    <property type="entry name" value="MurD-like peptide ligases, peptide-binding domain"/>
    <property type="match status" value="1"/>
</dbReference>
<dbReference type="Proteomes" id="UP000051783">
    <property type="component" value="Unassembled WGS sequence"/>
</dbReference>
<keyword evidence="9 17" id="KW-0547">Nucleotide-binding</keyword>
<comment type="catalytic activity">
    <reaction evidence="16 17 18">
        <text>UDP-N-acetyl-alpha-D-muramoyl-L-alanine + D-glutamate + ATP = UDP-N-acetyl-alpha-D-muramoyl-L-alanyl-D-glutamate + ADP + phosphate + H(+)</text>
        <dbReference type="Rhea" id="RHEA:16429"/>
        <dbReference type="ChEBI" id="CHEBI:15378"/>
        <dbReference type="ChEBI" id="CHEBI:29986"/>
        <dbReference type="ChEBI" id="CHEBI:30616"/>
        <dbReference type="ChEBI" id="CHEBI:43474"/>
        <dbReference type="ChEBI" id="CHEBI:83898"/>
        <dbReference type="ChEBI" id="CHEBI:83900"/>
        <dbReference type="ChEBI" id="CHEBI:456216"/>
        <dbReference type="EC" id="6.3.2.9"/>
    </reaction>
</comment>
<evidence type="ECO:0000256" key="6">
    <source>
        <dbReference type="ARBA" id="ARBA00015655"/>
    </source>
</evidence>
<dbReference type="GO" id="GO:0005737">
    <property type="term" value="C:cytoplasm"/>
    <property type="evidence" value="ECO:0007669"/>
    <property type="project" value="UniProtKB-SubCell"/>
</dbReference>
<keyword evidence="11 17" id="KW-0133">Cell shape</keyword>
<dbReference type="Gene3D" id="3.40.50.720">
    <property type="entry name" value="NAD(P)-binding Rossmann-like Domain"/>
    <property type="match status" value="1"/>
</dbReference>
<dbReference type="InterPro" id="IPR005762">
    <property type="entry name" value="MurD"/>
</dbReference>
<evidence type="ECO:0000256" key="12">
    <source>
        <dbReference type="ARBA" id="ARBA00022984"/>
    </source>
</evidence>
<accession>A0A0R2M6N8</accession>
<dbReference type="EMBL" id="JQCL01000068">
    <property type="protein sequence ID" value="KRO09640.1"/>
    <property type="molecule type" value="Genomic_DNA"/>
</dbReference>
<feature type="domain" description="Mur ligase C-terminal" evidence="19">
    <location>
        <begin position="315"/>
        <end position="429"/>
    </location>
</feature>
<dbReference type="STRING" id="942150.IV64_GL000064"/>
<dbReference type="PANTHER" id="PTHR43692:SF1">
    <property type="entry name" value="UDP-N-ACETYLMURAMOYLALANINE--D-GLUTAMATE LIGASE"/>
    <property type="match status" value="1"/>
</dbReference>